<dbReference type="Proteomes" id="UP000616595">
    <property type="component" value="Unassembled WGS sequence"/>
</dbReference>
<dbReference type="AlphaFoldDB" id="A0A923HYS9"/>
<dbReference type="RefSeq" id="WP_148565663.1">
    <property type="nucleotide sequence ID" value="NZ_RXYA01000001.1"/>
</dbReference>
<feature type="transmembrane region" description="Helical" evidence="1">
    <location>
        <begin position="34"/>
        <end position="55"/>
    </location>
</feature>
<evidence type="ECO:0000256" key="1">
    <source>
        <dbReference type="SAM" id="Phobius"/>
    </source>
</evidence>
<organism evidence="2 3">
    <name type="scientific">Acetobacterium paludosum</name>
    <dbReference type="NCBI Taxonomy" id="52693"/>
    <lineage>
        <taxon>Bacteria</taxon>
        <taxon>Bacillati</taxon>
        <taxon>Bacillota</taxon>
        <taxon>Clostridia</taxon>
        <taxon>Eubacteriales</taxon>
        <taxon>Eubacteriaceae</taxon>
        <taxon>Acetobacterium</taxon>
    </lineage>
</organism>
<keyword evidence="1" id="KW-0812">Transmembrane</keyword>
<protein>
    <submittedName>
        <fullName evidence="2">Uncharacterized protein</fullName>
    </submittedName>
</protein>
<feature type="transmembrane region" description="Helical" evidence="1">
    <location>
        <begin position="7"/>
        <end position="28"/>
    </location>
</feature>
<proteinExistence type="predicted"/>
<dbReference type="EMBL" id="WJBD01000001">
    <property type="protein sequence ID" value="MBC3887053.1"/>
    <property type="molecule type" value="Genomic_DNA"/>
</dbReference>
<name>A0A923HYS9_9FIRM</name>
<sequence>MEDYKKTLIVFGCLLLFALISPVIIAWLDVILSPYISTIGFIIIIFAATVIIAWFGKIGRK</sequence>
<reference evidence="2" key="2">
    <citation type="submission" date="2020-10" db="EMBL/GenBank/DDBJ databases">
        <title>Comparative genomics of the Acetobacterium genus.</title>
        <authorList>
            <person name="Marshall C."/>
            <person name="May H."/>
            <person name="Norman S."/>
        </authorList>
    </citation>
    <scope>NUCLEOTIDE SEQUENCE</scope>
    <source>
        <strain evidence="2">DER-2019</strain>
    </source>
</reference>
<dbReference type="OrthoDB" id="1779909at2"/>
<gene>
    <name evidence="2" type="ORF">GH810_01825</name>
</gene>
<keyword evidence="3" id="KW-1185">Reference proteome</keyword>
<evidence type="ECO:0000313" key="2">
    <source>
        <dbReference type="EMBL" id="MBC3887053.1"/>
    </source>
</evidence>
<keyword evidence="1" id="KW-0472">Membrane</keyword>
<accession>A0A923HYS9</accession>
<reference evidence="2" key="1">
    <citation type="submission" date="2019-10" db="EMBL/GenBank/DDBJ databases">
        <authorList>
            <person name="Ross D.E."/>
            <person name="Gulliver D."/>
        </authorList>
    </citation>
    <scope>NUCLEOTIDE SEQUENCE</scope>
    <source>
        <strain evidence="2">DER-2019</strain>
    </source>
</reference>
<evidence type="ECO:0000313" key="3">
    <source>
        <dbReference type="Proteomes" id="UP000616595"/>
    </source>
</evidence>
<keyword evidence="1" id="KW-1133">Transmembrane helix</keyword>
<comment type="caution">
    <text evidence="2">The sequence shown here is derived from an EMBL/GenBank/DDBJ whole genome shotgun (WGS) entry which is preliminary data.</text>
</comment>